<evidence type="ECO:0000313" key="2">
    <source>
        <dbReference type="Proteomes" id="UP001145114"/>
    </source>
</evidence>
<comment type="caution">
    <text evidence="1">The sequence shown here is derived from an EMBL/GenBank/DDBJ whole genome shotgun (WGS) entry which is preliminary data.</text>
</comment>
<protein>
    <submittedName>
        <fullName evidence="1">CTD phosphatase Fcp1</fullName>
        <ecNumber evidence="1">3.1.3.16</ecNumber>
    </submittedName>
</protein>
<name>A0ACC1HLK5_9FUNG</name>
<sequence length="332" mass="37735">YEGKIGSVDSKPGQRITSPMVPIITVIEPCGHDIQYNGLCTLCGKDLTISDYYEDVTKRATINMSHDATGIRVSVDEAQKMEKKNAQRLRKLKKLSLIIDLDQTIVHAYASQDPKFEDWLIDNYTGPDADTPREKRQLPSDIGAFFLPDSPHKYFIKLRPGLREFLDRVSALYELHIYTMGTRHYAEAVARVIDPDGRFFRERILSRDESGSLTQKSIRRLFPCDQSMVVMLDDRADVWQWSPNLIKILPYAFFTGVGDINSGHLPANSTAVHKAMQEKKDEQAAEQGGDRGSKLVDNDCELKVVGGVLESIHETYYEEYESRKMFDEFKSG</sequence>
<dbReference type="Proteomes" id="UP001145114">
    <property type="component" value="Unassembled WGS sequence"/>
</dbReference>
<keyword evidence="1" id="KW-0378">Hydrolase</keyword>
<dbReference type="EMBL" id="JAMZIH010003029">
    <property type="protein sequence ID" value="KAJ1677072.1"/>
    <property type="molecule type" value="Genomic_DNA"/>
</dbReference>
<keyword evidence="2" id="KW-1185">Reference proteome</keyword>
<gene>
    <name evidence="1" type="primary">fcp1_2</name>
    <name evidence="1" type="ORF">EV182_006934</name>
</gene>
<accession>A0ACC1HLK5</accession>
<dbReference type="EC" id="3.1.3.16" evidence="1"/>
<evidence type="ECO:0000313" key="1">
    <source>
        <dbReference type="EMBL" id="KAJ1677072.1"/>
    </source>
</evidence>
<feature type="non-terminal residue" evidence="1">
    <location>
        <position position="1"/>
    </location>
</feature>
<feature type="non-terminal residue" evidence="1">
    <location>
        <position position="332"/>
    </location>
</feature>
<reference evidence="1" key="1">
    <citation type="submission" date="2022-06" db="EMBL/GenBank/DDBJ databases">
        <title>Phylogenomic reconstructions and comparative analyses of Kickxellomycotina fungi.</title>
        <authorList>
            <person name="Reynolds N.K."/>
            <person name="Stajich J.E."/>
            <person name="Barry K."/>
            <person name="Grigoriev I.V."/>
            <person name="Crous P."/>
            <person name="Smith M.E."/>
        </authorList>
    </citation>
    <scope>NUCLEOTIDE SEQUENCE</scope>
    <source>
        <strain evidence="1">RSA 2271</strain>
    </source>
</reference>
<proteinExistence type="predicted"/>
<organism evidence="1 2">
    <name type="scientific">Spiromyces aspiralis</name>
    <dbReference type="NCBI Taxonomy" id="68401"/>
    <lineage>
        <taxon>Eukaryota</taxon>
        <taxon>Fungi</taxon>
        <taxon>Fungi incertae sedis</taxon>
        <taxon>Zoopagomycota</taxon>
        <taxon>Kickxellomycotina</taxon>
        <taxon>Kickxellomycetes</taxon>
        <taxon>Kickxellales</taxon>
        <taxon>Kickxellaceae</taxon>
        <taxon>Spiromyces</taxon>
    </lineage>
</organism>